<dbReference type="PROSITE" id="PS51915">
    <property type="entry name" value="ZAD"/>
    <property type="match status" value="1"/>
</dbReference>
<feature type="domain" description="C2H2-type" evidence="12">
    <location>
        <begin position="398"/>
        <end position="425"/>
    </location>
</feature>
<dbReference type="PANTHER" id="PTHR24388">
    <property type="entry name" value="ZINC FINGER PROTEIN"/>
    <property type="match status" value="1"/>
</dbReference>
<feature type="region of interest" description="Disordered" evidence="11">
    <location>
        <begin position="632"/>
        <end position="669"/>
    </location>
</feature>
<dbReference type="GO" id="GO:0048729">
    <property type="term" value="P:tissue morphogenesis"/>
    <property type="evidence" value="ECO:0007669"/>
    <property type="project" value="UniProtKB-ARBA"/>
</dbReference>
<accession>A0A1Q3EXF7</accession>
<feature type="domain" description="C2H2-type" evidence="12">
    <location>
        <begin position="370"/>
        <end position="397"/>
    </location>
</feature>
<dbReference type="GO" id="GO:0005634">
    <property type="term" value="C:nucleus"/>
    <property type="evidence" value="ECO:0007669"/>
    <property type="project" value="UniProtKB-SubCell"/>
</dbReference>
<dbReference type="InterPro" id="IPR012934">
    <property type="entry name" value="Znf_AD"/>
</dbReference>
<keyword evidence="7" id="KW-0539">Nucleus</keyword>
<dbReference type="FunFam" id="3.30.160.60:FF:000145">
    <property type="entry name" value="Zinc finger protein 574"/>
    <property type="match status" value="1"/>
</dbReference>
<evidence type="ECO:0000313" key="14">
    <source>
        <dbReference type="EMBL" id="JAV19994.1"/>
    </source>
</evidence>
<dbReference type="SMART" id="SM00355">
    <property type="entry name" value="ZnF_C2H2"/>
    <property type="match status" value="10"/>
</dbReference>
<keyword evidence="6" id="KW-0238">DNA-binding</keyword>
<feature type="domain" description="C2H2-type" evidence="12">
    <location>
        <begin position="583"/>
        <end position="610"/>
    </location>
</feature>
<dbReference type="SUPFAM" id="SSF57667">
    <property type="entry name" value="beta-beta-alpha zinc fingers"/>
    <property type="match status" value="4"/>
</dbReference>
<dbReference type="FunFam" id="3.30.160.60:FF:000100">
    <property type="entry name" value="Zinc finger 45-like"/>
    <property type="match status" value="1"/>
</dbReference>
<feature type="domain" description="C2H2-type" evidence="12">
    <location>
        <begin position="611"/>
        <end position="639"/>
    </location>
</feature>
<feature type="compositionally biased region" description="Basic residues" evidence="11">
    <location>
        <begin position="298"/>
        <end position="309"/>
    </location>
</feature>
<evidence type="ECO:0000256" key="9">
    <source>
        <dbReference type="PROSITE-ProRule" id="PRU00042"/>
    </source>
</evidence>
<dbReference type="EMBL" id="GFDL01015051">
    <property type="protein sequence ID" value="JAV19994.1"/>
    <property type="molecule type" value="Transcribed_RNA"/>
</dbReference>
<feature type="region of interest" description="Disordered" evidence="11">
    <location>
        <begin position="446"/>
        <end position="473"/>
    </location>
</feature>
<evidence type="ECO:0000256" key="5">
    <source>
        <dbReference type="ARBA" id="ARBA00022833"/>
    </source>
</evidence>
<feature type="domain" description="ZAD" evidence="13">
    <location>
        <begin position="19"/>
        <end position="92"/>
    </location>
</feature>
<dbReference type="PROSITE" id="PS50157">
    <property type="entry name" value="ZINC_FINGER_C2H2_2"/>
    <property type="match status" value="7"/>
</dbReference>
<evidence type="ECO:0000256" key="8">
    <source>
        <dbReference type="ARBA" id="ARBA00037948"/>
    </source>
</evidence>
<feature type="domain" description="C2H2-type" evidence="12">
    <location>
        <begin position="341"/>
        <end position="365"/>
    </location>
</feature>
<evidence type="ECO:0000256" key="4">
    <source>
        <dbReference type="ARBA" id="ARBA00022771"/>
    </source>
</evidence>
<evidence type="ECO:0000256" key="2">
    <source>
        <dbReference type="ARBA" id="ARBA00022723"/>
    </source>
</evidence>
<dbReference type="Gene3D" id="3.30.160.60">
    <property type="entry name" value="Classic Zinc Finger"/>
    <property type="match status" value="6"/>
</dbReference>
<evidence type="ECO:0000256" key="11">
    <source>
        <dbReference type="SAM" id="MobiDB-lite"/>
    </source>
</evidence>
<feature type="compositionally biased region" description="Acidic residues" evidence="11">
    <location>
        <begin position="206"/>
        <end position="216"/>
    </location>
</feature>
<dbReference type="InterPro" id="IPR050527">
    <property type="entry name" value="Snail/Krueppel_Znf"/>
</dbReference>
<keyword evidence="4 9" id="KW-0863">Zinc-finger</keyword>
<keyword evidence="5 10" id="KW-0862">Zinc</keyword>
<comment type="subcellular location">
    <subcellularLocation>
        <location evidence="1">Nucleus</location>
    </subcellularLocation>
</comment>
<comment type="similarity">
    <text evidence="8">Belongs to the snail C2H2-type zinc-finger protein family.</text>
</comment>
<feature type="region of interest" description="Disordered" evidence="11">
    <location>
        <begin position="191"/>
        <end position="311"/>
    </location>
</feature>
<dbReference type="PANTHER" id="PTHR24388:SF54">
    <property type="entry name" value="PROTEIN ESCARGOT"/>
    <property type="match status" value="1"/>
</dbReference>
<dbReference type="AlphaFoldDB" id="A0A1Q3EXF7"/>
<evidence type="ECO:0000256" key="7">
    <source>
        <dbReference type="ARBA" id="ARBA00023242"/>
    </source>
</evidence>
<evidence type="ECO:0000259" key="13">
    <source>
        <dbReference type="PROSITE" id="PS51915"/>
    </source>
</evidence>
<dbReference type="GO" id="GO:0048598">
    <property type="term" value="P:embryonic morphogenesis"/>
    <property type="evidence" value="ECO:0007669"/>
    <property type="project" value="UniProtKB-ARBA"/>
</dbReference>
<dbReference type="GO" id="GO:0008270">
    <property type="term" value="F:zinc ion binding"/>
    <property type="evidence" value="ECO:0007669"/>
    <property type="project" value="UniProtKB-UniRule"/>
</dbReference>
<feature type="domain" description="C2H2-type" evidence="12">
    <location>
        <begin position="426"/>
        <end position="453"/>
    </location>
</feature>
<dbReference type="GO" id="GO:0000981">
    <property type="term" value="F:DNA-binding transcription factor activity, RNA polymerase II-specific"/>
    <property type="evidence" value="ECO:0007669"/>
    <property type="project" value="TreeGrafter"/>
</dbReference>
<sequence length="740" mass="85541">MEDLASSFLPVPADEDQRPRCRLCFHIGTSSQLVEVFSKSRDLSKRVQSALGVKINRGEKGARICTVCETIVDIIQSFQAVCKQTNQLHNERRNYLLYESFWSRHEQDAVNVTEKMILNHRSEVDKSFSNVNTLSLSANLEGGRPMLVIEAVDLRMDVTPKEHVESIPATEIILCKPEIKDEPEEVEYLEEEFSEELDQEQQIASDEAENDNSDSDSDFRLDEIDPAPSESVSEAEETYEEKKVKTRKDRKKQTDSMDEEKEEMLIVMDPPRRRGRKKKIVTKKEQTDDDDEYEPREKGKRGPRRKKVRKSDPSVCQICGQTVAYFVKESHHNQHLGIRPYKCDYEGCGRTYFSRNDLRTHSKRHQISYHVCEICGRNIKGVEWFRRHVKTHTEGPQFTCEVCGSKFRRKAQLQTHMVTHTGLTPHECATCGKRFALKYNLEAHVKRHQKREEPEPDNKEAKEQEKTEEVKKENVPEKRTWKYYVKPDPSGKKHHVTCETCGQSIHKREMEGHVNKHLGRRPYSCDIPGCTLAFYGLRGIKEHKMVVHSDKVIRYECSICNRSIKGSGTFKRHVMLHNADMKVSCQHCGKKFTSKSYLKAHELKHTGERPFVCEVCGRSFAMKACWKMHMKTVHQPGKPPKKEPKRPARKRKATTKKETPCEPVNEQQQQQQVIVEQPVVTQPSQSTWTINIQTAEPYTQSQQQQGPLLATIPQQQQVIVQIVEAPSYATVETVRTDHSY</sequence>
<feature type="binding site" evidence="10">
    <location>
        <position position="21"/>
    </location>
    <ligand>
        <name>Zn(2+)</name>
        <dbReference type="ChEBI" id="CHEBI:29105"/>
    </ligand>
</feature>
<dbReference type="InterPro" id="IPR013087">
    <property type="entry name" value="Znf_C2H2_type"/>
</dbReference>
<dbReference type="FunFam" id="3.30.160.60:FF:000624">
    <property type="entry name" value="zinc finger protein 697"/>
    <property type="match status" value="1"/>
</dbReference>
<dbReference type="InterPro" id="IPR036236">
    <property type="entry name" value="Znf_C2H2_sf"/>
</dbReference>
<organism evidence="14">
    <name type="scientific">Culex tarsalis</name>
    <name type="common">Encephalitis mosquito</name>
    <dbReference type="NCBI Taxonomy" id="7177"/>
    <lineage>
        <taxon>Eukaryota</taxon>
        <taxon>Metazoa</taxon>
        <taxon>Ecdysozoa</taxon>
        <taxon>Arthropoda</taxon>
        <taxon>Hexapoda</taxon>
        <taxon>Insecta</taxon>
        <taxon>Pterygota</taxon>
        <taxon>Neoptera</taxon>
        <taxon>Endopterygota</taxon>
        <taxon>Diptera</taxon>
        <taxon>Nematocera</taxon>
        <taxon>Culicoidea</taxon>
        <taxon>Culicidae</taxon>
        <taxon>Culicinae</taxon>
        <taxon>Culicini</taxon>
        <taxon>Culex</taxon>
        <taxon>Culex</taxon>
    </lineage>
</organism>
<name>A0A1Q3EXF7_CULTA</name>
<protein>
    <submittedName>
        <fullName evidence="14">Putative c2h2-type zn-finger protein</fullName>
    </submittedName>
</protein>
<keyword evidence="2 10" id="KW-0479">Metal-binding</keyword>
<evidence type="ECO:0000256" key="10">
    <source>
        <dbReference type="PROSITE-ProRule" id="PRU01263"/>
    </source>
</evidence>
<keyword evidence="3" id="KW-0677">Repeat</keyword>
<feature type="domain" description="C2H2-type" evidence="12">
    <location>
        <begin position="555"/>
        <end position="582"/>
    </location>
</feature>
<dbReference type="GO" id="GO:0000978">
    <property type="term" value="F:RNA polymerase II cis-regulatory region sequence-specific DNA binding"/>
    <property type="evidence" value="ECO:0007669"/>
    <property type="project" value="TreeGrafter"/>
</dbReference>
<feature type="binding site" evidence="10">
    <location>
        <position position="65"/>
    </location>
    <ligand>
        <name>Zn(2+)</name>
        <dbReference type="ChEBI" id="CHEBI:29105"/>
    </ligand>
</feature>
<dbReference type="Pfam" id="PF00096">
    <property type="entry name" value="zf-C2H2"/>
    <property type="match status" value="4"/>
</dbReference>
<evidence type="ECO:0000256" key="6">
    <source>
        <dbReference type="ARBA" id="ARBA00023125"/>
    </source>
</evidence>
<evidence type="ECO:0000259" key="12">
    <source>
        <dbReference type="PROSITE" id="PS50157"/>
    </source>
</evidence>
<dbReference type="SMART" id="SM00868">
    <property type="entry name" value="zf-AD"/>
    <property type="match status" value="1"/>
</dbReference>
<dbReference type="PROSITE" id="PS00028">
    <property type="entry name" value="ZINC_FINGER_C2H2_1"/>
    <property type="match status" value="7"/>
</dbReference>
<reference evidence="14" key="1">
    <citation type="submission" date="2017-01" db="EMBL/GenBank/DDBJ databases">
        <title>A deep insight into the sialotranscriptome of adult male and female Cluex tarsalis mosquitoes.</title>
        <authorList>
            <person name="Ribeiro J.M."/>
            <person name="Moreira F."/>
            <person name="Bernard K.A."/>
            <person name="Calvo E."/>
        </authorList>
    </citation>
    <scope>NUCLEOTIDE SEQUENCE</scope>
    <source>
        <strain evidence="14">Kern County</strain>
        <tissue evidence="14">Salivary glands</tissue>
    </source>
</reference>
<dbReference type="Pfam" id="PF07776">
    <property type="entry name" value="zf-AD"/>
    <property type="match status" value="1"/>
</dbReference>
<evidence type="ECO:0000256" key="3">
    <source>
        <dbReference type="ARBA" id="ARBA00022737"/>
    </source>
</evidence>
<proteinExistence type="inferred from homology"/>
<feature type="compositionally biased region" description="Basic and acidic residues" evidence="11">
    <location>
        <begin position="450"/>
        <end position="473"/>
    </location>
</feature>
<feature type="binding site" evidence="10">
    <location>
        <position position="24"/>
    </location>
    <ligand>
        <name>Zn(2+)</name>
        <dbReference type="ChEBI" id="CHEBI:29105"/>
    </ligand>
</feature>
<feature type="binding site" evidence="10">
    <location>
        <position position="68"/>
    </location>
    <ligand>
        <name>Zn(2+)</name>
        <dbReference type="ChEBI" id="CHEBI:29105"/>
    </ligand>
</feature>
<evidence type="ECO:0000256" key="1">
    <source>
        <dbReference type="ARBA" id="ARBA00004123"/>
    </source>
</evidence>